<keyword evidence="2" id="KW-0808">Transferase</keyword>
<dbReference type="Proteomes" id="UP001368654">
    <property type="component" value="Unassembled WGS sequence"/>
</dbReference>
<dbReference type="InterPro" id="IPR007848">
    <property type="entry name" value="Small_mtfrase_dom"/>
</dbReference>
<dbReference type="SUPFAM" id="SSF53335">
    <property type="entry name" value="S-adenosyl-L-methionine-dependent methyltransferases"/>
    <property type="match status" value="1"/>
</dbReference>
<dbReference type="Pfam" id="PF26049">
    <property type="entry name" value="RLMG_N"/>
    <property type="match status" value="1"/>
</dbReference>
<dbReference type="CDD" id="cd02440">
    <property type="entry name" value="AdoMet_MTases"/>
    <property type="match status" value="1"/>
</dbReference>
<protein>
    <submittedName>
        <fullName evidence="5">Methyltransferase</fullName>
    </submittedName>
</protein>
<organism evidence="5 6">
    <name type="scientific">Microbacterium marmarense</name>
    <dbReference type="NCBI Taxonomy" id="3122051"/>
    <lineage>
        <taxon>Bacteria</taxon>
        <taxon>Bacillati</taxon>
        <taxon>Actinomycetota</taxon>
        <taxon>Actinomycetes</taxon>
        <taxon>Micrococcales</taxon>
        <taxon>Microbacteriaceae</taxon>
        <taxon>Microbacterium</taxon>
    </lineage>
</organism>
<evidence type="ECO:0000256" key="2">
    <source>
        <dbReference type="ARBA" id="ARBA00022679"/>
    </source>
</evidence>
<dbReference type="RefSeq" id="WP_337337622.1">
    <property type="nucleotide sequence ID" value="NZ_JBBDGL010000001.1"/>
</dbReference>
<dbReference type="Gene3D" id="3.40.50.150">
    <property type="entry name" value="Vaccinia Virus protein VP39"/>
    <property type="match status" value="2"/>
</dbReference>
<dbReference type="EMBL" id="JBBDGL010000001">
    <property type="protein sequence ID" value="MEJ1155216.1"/>
    <property type="molecule type" value="Genomic_DNA"/>
</dbReference>
<evidence type="ECO:0000259" key="4">
    <source>
        <dbReference type="Pfam" id="PF26049"/>
    </source>
</evidence>
<dbReference type="GO" id="GO:0032259">
    <property type="term" value="P:methylation"/>
    <property type="evidence" value="ECO:0007669"/>
    <property type="project" value="UniProtKB-KW"/>
</dbReference>
<evidence type="ECO:0000313" key="5">
    <source>
        <dbReference type="EMBL" id="MEJ1155216.1"/>
    </source>
</evidence>
<dbReference type="InterPro" id="IPR029063">
    <property type="entry name" value="SAM-dependent_MTases_sf"/>
</dbReference>
<dbReference type="PANTHER" id="PTHR47816:SF5">
    <property type="entry name" value="RIBOSOMAL RNA LARGE SUBUNIT METHYLTRANSFERASE G"/>
    <property type="match status" value="1"/>
</dbReference>
<proteinExistence type="predicted"/>
<comment type="caution">
    <text evidence="5">The sequence shown here is derived from an EMBL/GenBank/DDBJ whole genome shotgun (WGS) entry which is preliminary data.</text>
</comment>
<dbReference type="InterPro" id="IPR046977">
    <property type="entry name" value="RsmC/RlmG"/>
</dbReference>
<dbReference type="GO" id="GO:0008168">
    <property type="term" value="F:methyltransferase activity"/>
    <property type="evidence" value="ECO:0007669"/>
    <property type="project" value="UniProtKB-KW"/>
</dbReference>
<gene>
    <name evidence="5" type="ORF">WDU96_06335</name>
</gene>
<feature type="domain" description="RlmG N-terminal" evidence="4">
    <location>
        <begin position="7"/>
        <end position="179"/>
    </location>
</feature>
<keyword evidence="6" id="KW-1185">Reference proteome</keyword>
<accession>A0ABU8LU93</accession>
<reference evidence="5 6" key="1">
    <citation type="submission" date="2024-02" db="EMBL/GenBank/DDBJ databases">
        <authorList>
            <person name="Saticioglu I.B."/>
        </authorList>
    </citation>
    <scope>NUCLEOTIDE SEQUENCE [LARGE SCALE GENOMIC DNA]</scope>
    <source>
        <strain evidence="5 6">Mu-86</strain>
    </source>
</reference>
<evidence type="ECO:0000256" key="1">
    <source>
        <dbReference type="ARBA" id="ARBA00022603"/>
    </source>
</evidence>
<keyword evidence="1 5" id="KW-0489">Methyltransferase</keyword>
<dbReference type="Pfam" id="PF05175">
    <property type="entry name" value="MTS"/>
    <property type="match status" value="1"/>
</dbReference>
<sequence>MTFLLDDLRRWPDLEGPDLQASDAADRLLLDESKDARRASSAADIVVIGDNYGALTLRSASEALPTAGQLIRVHQDALTGERALAANAARLGLAATFTSEPLGPDLVRGAKLVLLRLPRSLDALRDIAGLIAMDAAPDVTVFAGGRIKYMTVAMNDVLREHFTTVDVTHARQKSRVLIARGPHSGRAPLPQQATHDGLVVCAFGGAFAGTSIDIGTRLLLEQLPATLPHDGAVIDLACGTGVVAATLAKRTPPRSVIACDQSAIAVSSARATAEANGLANAVTVVQDDMLASQPDAAASLIALNPPFHVGAAISEEIAPRMFADAARVLQPGGELYTVWNSVLKYRASLERLVGPTRQLARNAKFTVTVSKRR</sequence>
<evidence type="ECO:0000259" key="3">
    <source>
        <dbReference type="Pfam" id="PF05175"/>
    </source>
</evidence>
<feature type="domain" description="Methyltransferase small" evidence="3">
    <location>
        <begin position="200"/>
        <end position="368"/>
    </location>
</feature>
<evidence type="ECO:0000313" key="6">
    <source>
        <dbReference type="Proteomes" id="UP001368654"/>
    </source>
</evidence>
<name>A0ABU8LU93_9MICO</name>
<dbReference type="InterPro" id="IPR058679">
    <property type="entry name" value="RlmG_N"/>
</dbReference>
<dbReference type="PANTHER" id="PTHR47816">
    <property type="entry name" value="RIBOSOMAL RNA SMALL SUBUNIT METHYLTRANSFERASE C"/>
    <property type="match status" value="1"/>
</dbReference>